<dbReference type="EMBL" id="NCKW01002564">
    <property type="protein sequence ID" value="POM77484.1"/>
    <property type="molecule type" value="Genomic_DNA"/>
</dbReference>
<evidence type="ECO:0000313" key="2">
    <source>
        <dbReference type="Proteomes" id="UP000237271"/>
    </source>
</evidence>
<protein>
    <submittedName>
        <fullName evidence="1">Uncharacterized protein</fullName>
    </submittedName>
</protein>
<name>A0A2P4YI56_9STRA</name>
<dbReference type="Proteomes" id="UP000237271">
    <property type="component" value="Unassembled WGS sequence"/>
</dbReference>
<organism evidence="1 2">
    <name type="scientific">Phytophthora palmivora</name>
    <dbReference type="NCBI Taxonomy" id="4796"/>
    <lineage>
        <taxon>Eukaryota</taxon>
        <taxon>Sar</taxon>
        <taxon>Stramenopiles</taxon>
        <taxon>Oomycota</taxon>
        <taxon>Peronosporomycetes</taxon>
        <taxon>Peronosporales</taxon>
        <taxon>Peronosporaceae</taxon>
        <taxon>Phytophthora</taxon>
    </lineage>
</organism>
<dbReference type="AlphaFoldDB" id="A0A2P4YI56"/>
<evidence type="ECO:0000313" key="1">
    <source>
        <dbReference type="EMBL" id="POM77484.1"/>
    </source>
</evidence>
<comment type="caution">
    <text evidence="1">The sequence shown here is derived from an EMBL/GenBank/DDBJ whole genome shotgun (WGS) entry which is preliminary data.</text>
</comment>
<dbReference type="OrthoDB" id="127579at2759"/>
<keyword evidence="2" id="KW-1185">Reference proteome</keyword>
<proteinExistence type="predicted"/>
<sequence>METLDVADAVAEIRRYWGSDHEYSNEELFANIQHQWEDAEGPINADKRFVLQVVACRLEEQLLLWLLQPHAADAAEDLQKLYDICVDITTEELRLLESMLDSLLTATVLRAVACDRNAEHRKRRMAEILDRIEGTLRKSKAWSILRTLEKCEMNTEDGGAWSKFLELPNVLDTRVFNSRSGRTFMDEAGQVITLQQAVLAVVQRPIDDVKLEDEEKSIANVLWNIASQIVELIETKTDSNDTTEDAMTTGVDSALVCVESVADLEKYLTAKKSIASPCTTVSSTIEINYDEDVELSAIEQLSSICLSLYLHVLRASPLLLDWNEVADDEATTLLERELQRFLLNVSSDQSRFDRESQNVLSFLLSLIEINSSTSSKRSAPIMTITKLLDRVVNPIRCCSGQNMEMQLNYLTLIQQLYQHLVTAKTVQDIDSAVLETSFNSAVAEMMIECGSVLFQALLSNIIPYLLEYESTTSPLEEKLSIPKWAADKLTEQPDIELRIPCRLVSTHVIMRYVAKCWCLSGAASIQLPTPTNVLLVESLSHVLATQDQAITSSQGSLSGTLFCVQWLCLLVSASFELHLEVLPTWHNVRTQLELSLLRSLHQLDQLKAISTLEALFSQYFVAAQLAYLPVGQFEQVFNFVASRTNN</sequence>
<gene>
    <name evidence="1" type="ORF">PHPALM_5122</name>
</gene>
<reference evidence="1 2" key="1">
    <citation type="journal article" date="2017" name="Genome Biol. Evol.">
        <title>Phytophthora megakarya and P. palmivora, closely related causal agents of cacao black pod rot, underwent increases in genome sizes and gene numbers by different mechanisms.</title>
        <authorList>
            <person name="Ali S.S."/>
            <person name="Shao J."/>
            <person name="Lary D.J."/>
            <person name="Kronmiller B."/>
            <person name="Shen D."/>
            <person name="Strem M.D."/>
            <person name="Amoako-Attah I."/>
            <person name="Akrofi A.Y."/>
            <person name="Begoude B.A."/>
            <person name="Ten Hoopen G.M."/>
            <person name="Coulibaly K."/>
            <person name="Kebe B.I."/>
            <person name="Melnick R.L."/>
            <person name="Guiltinan M.J."/>
            <person name="Tyler B.M."/>
            <person name="Meinhardt L.W."/>
            <person name="Bailey B.A."/>
        </authorList>
    </citation>
    <scope>NUCLEOTIDE SEQUENCE [LARGE SCALE GENOMIC DNA]</scope>
    <source>
        <strain evidence="2">sbr112.9</strain>
    </source>
</reference>
<accession>A0A2P4YI56</accession>